<keyword evidence="2" id="KW-1185">Reference proteome</keyword>
<proteinExistence type="predicted"/>
<gene>
    <name evidence="1" type="ORF">EVAR_16499_1</name>
</gene>
<sequence length="142" mass="16029">MVSNHNIFALIYKPKRIRNTTHKLFPDCTLLKGLKGGRAALTLEMSKKREPSAKVSAVIETLVPRWTLTTVVDYDRDRQLNVLRDVGSKRFNLITKSFVDSPVVRIKSGTPLFEDESRPAAGVATRWYSLLTYPCPPSLSPR</sequence>
<reference evidence="1 2" key="1">
    <citation type="journal article" date="2019" name="Commun. Biol.">
        <title>The bagworm genome reveals a unique fibroin gene that provides high tensile strength.</title>
        <authorList>
            <person name="Kono N."/>
            <person name="Nakamura H."/>
            <person name="Ohtoshi R."/>
            <person name="Tomita M."/>
            <person name="Numata K."/>
            <person name="Arakawa K."/>
        </authorList>
    </citation>
    <scope>NUCLEOTIDE SEQUENCE [LARGE SCALE GENOMIC DNA]</scope>
</reference>
<dbReference type="Proteomes" id="UP000299102">
    <property type="component" value="Unassembled WGS sequence"/>
</dbReference>
<comment type="caution">
    <text evidence="1">The sequence shown here is derived from an EMBL/GenBank/DDBJ whole genome shotgun (WGS) entry which is preliminary data.</text>
</comment>
<organism evidence="1 2">
    <name type="scientific">Eumeta variegata</name>
    <name type="common">Bagworm moth</name>
    <name type="synonym">Eumeta japonica</name>
    <dbReference type="NCBI Taxonomy" id="151549"/>
    <lineage>
        <taxon>Eukaryota</taxon>
        <taxon>Metazoa</taxon>
        <taxon>Ecdysozoa</taxon>
        <taxon>Arthropoda</taxon>
        <taxon>Hexapoda</taxon>
        <taxon>Insecta</taxon>
        <taxon>Pterygota</taxon>
        <taxon>Neoptera</taxon>
        <taxon>Endopterygota</taxon>
        <taxon>Lepidoptera</taxon>
        <taxon>Glossata</taxon>
        <taxon>Ditrysia</taxon>
        <taxon>Tineoidea</taxon>
        <taxon>Psychidae</taxon>
        <taxon>Oiketicinae</taxon>
        <taxon>Eumeta</taxon>
    </lineage>
</organism>
<dbReference type="AlphaFoldDB" id="A0A4C1ULE7"/>
<dbReference type="EMBL" id="BGZK01000186">
    <property type="protein sequence ID" value="GBP26917.1"/>
    <property type="molecule type" value="Genomic_DNA"/>
</dbReference>
<name>A0A4C1ULE7_EUMVA</name>
<accession>A0A4C1ULE7</accession>
<evidence type="ECO:0000313" key="2">
    <source>
        <dbReference type="Proteomes" id="UP000299102"/>
    </source>
</evidence>
<evidence type="ECO:0000313" key="1">
    <source>
        <dbReference type="EMBL" id="GBP26917.1"/>
    </source>
</evidence>
<protein>
    <submittedName>
        <fullName evidence="1">Uncharacterized protein</fullName>
    </submittedName>
</protein>